<proteinExistence type="inferred from homology"/>
<name>A0A135HR68_9HYPH</name>
<dbReference type="STRING" id="1494590.ATN84_17040"/>
<dbReference type="PANTHER" id="PTHR30537">
    <property type="entry name" value="HTH-TYPE TRANSCRIPTIONAL REGULATOR"/>
    <property type="match status" value="1"/>
</dbReference>
<dbReference type="PANTHER" id="PTHR30537:SF5">
    <property type="entry name" value="HTH-TYPE TRANSCRIPTIONAL ACTIVATOR TTDR-RELATED"/>
    <property type="match status" value="1"/>
</dbReference>
<organism evidence="6 7">
    <name type="scientific">Paramesorhizobium deserti</name>
    <dbReference type="NCBI Taxonomy" id="1494590"/>
    <lineage>
        <taxon>Bacteria</taxon>
        <taxon>Pseudomonadati</taxon>
        <taxon>Pseudomonadota</taxon>
        <taxon>Alphaproteobacteria</taxon>
        <taxon>Hyphomicrobiales</taxon>
        <taxon>Phyllobacteriaceae</taxon>
        <taxon>Paramesorhizobium</taxon>
    </lineage>
</organism>
<dbReference type="Gene3D" id="3.40.190.290">
    <property type="match status" value="1"/>
</dbReference>
<dbReference type="AlphaFoldDB" id="A0A135HR68"/>
<dbReference type="SUPFAM" id="SSF53850">
    <property type="entry name" value="Periplasmic binding protein-like II"/>
    <property type="match status" value="1"/>
</dbReference>
<evidence type="ECO:0000256" key="2">
    <source>
        <dbReference type="ARBA" id="ARBA00023015"/>
    </source>
</evidence>
<evidence type="ECO:0000256" key="1">
    <source>
        <dbReference type="ARBA" id="ARBA00009437"/>
    </source>
</evidence>
<evidence type="ECO:0000313" key="6">
    <source>
        <dbReference type="EMBL" id="KXF75689.1"/>
    </source>
</evidence>
<dbReference type="PROSITE" id="PS50931">
    <property type="entry name" value="HTH_LYSR"/>
    <property type="match status" value="1"/>
</dbReference>
<dbReference type="InterPro" id="IPR058163">
    <property type="entry name" value="LysR-type_TF_proteobact-type"/>
</dbReference>
<dbReference type="OrthoDB" id="9786526at2"/>
<dbReference type="RefSeq" id="WP_068883841.1">
    <property type="nucleotide sequence ID" value="NZ_LNTU01000037.1"/>
</dbReference>
<reference evidence="6 7" key="1">
    <citation type="submission" date="2015-11" db="EMBL/GenBank/DDBJ databases">
        <title>Draft genome sequence of Paramesorhizobium deserti A-3-E, a strain highly resistant to diverse beta-lactam antibiotics.</title>
        <authorList>
            <person name="Lv R."/>
            <person name="Yang X."/>
            <person name="Fang N."/>
            <person name="Guo J."/>
            <person name="Luo X."/>
            <person name="Peng F."/>
            <person name="Yang R."/>
            <person name="Cui Y."/>
            <person name="Fang C."/>
            <person name="Song Y."/>
        </authorList>
    </citation>
    <scope>NUCLEOTIDE SEQUENCE [LARGE SCALE GENOMIC DNA]</scope>
    <source>
        <strain evidence="6 7">A-3-E</strain>
    </source>
</reference>
<dbReference type="Gene3D" id="1.10.10.10">
    <property type="entry name" value="Winged helix-like DNA-binding domain superfamily/Winged helix DNA-binding domain"/>
    <property type="match status" value="1"/>
</dbReference>
<dbReference type="GO" id="GO:0006351">
    <property type="term" value="P:DNA-templated transcription"/>
    <property type="evidence" value="ECO:0007669"/>
    <property type="project" value="TreeGrafter"/>
</dbReference>
<keyword evidence="2" id="KW-0805">Transcription regulation</keyword>
<feature type="domain" description="HTH lysR-type" evidence="5">
    <location>
        <begin position="1"/>
        <end position="59"/>
    </location>
</feature>
<evidence type="ECO:0000313" key="7">
    <source>
        <dbReference type="Proteomes" id="UP000070107"/>
    </source>
</evidence>
<comment type="caution">
    <text evidence="6">The sequence shown here is derived from an EMBL/GenBank/DDBJ whole genome shotgun (WGS) entry which is preliminary data.</text>
</comment>
<dbReference type="Pfam" id="PF03466">
    <property type="entry name" value="LysR_substrate"/>
    <property type="match status" value="1"/>
</dbReference>
<keyword evidence="4" id="KW-0804">Transcription</keyword>
<dbReference type="Pfam" id="PF00126">
    <property type="entry name" value="HTH_1"/>
    <property type="match status" value="1"/>
</dbReference>
<evidence type="ECO:0000256" key="4">
    <source>
        <dbReference type="ARBA" id="ARBA00023163"/>
    </source>
</evidence>
<dbReference type="GO" id="GO:0043565">
    <property type="term" value="F:sequence-specific DNA binding"/>
    <property type="evidence" value="ECO:0007669"/>
    <property type="project" value="TreeGrafter"/>
</dbReference>
<dbReference type="InterPro" id="IPR036388">
    <property type="entry name" value="WH-like_DNA-bd_sf"/>
</dbReference>
<sequence>MDRFQALQVFVRVAETGNFAKAARQLNLNPPAVTRAIAGLEAVIGTRLFIRTTRSVMLTETGQRYLEDCRRILSDIQEADAAAAGSFSRPSGTLTVTASVLFGQIYVLPILLEYLDIYPSVTVRSLFLDRVTNLVEEGIDVAVRIGHLPLSSLSAVRVGTVRRIICGSRDYFRRQGMPSVPADLAAHQIVAATSAWASPDWRFGRDGRTSVRVTPRLMCNNNEAAIEAAVRGWGLTRILSYQVAPLIAEGKLIPILTDHEEEPLPIHIVQPEGRRAAAKIRSFVQLAAKRLRENRMVNPPQ</sequence>
<protein>
    <submittedName>
        <fullName evidence="6">LysR family transcriptional regulator</fullName>
    </submittedName>
</protein>
<dbReference type="InterPro" id="IPR005119">
    <property type="entry name" value="LysR_subst-bd"/>
</dbReference>
<accession>A0A135HR68</accession>
<dbReference type="GO" id="GO:0003700">
    <property type="term" value="F:DNA-binding transcription factor activity"/>
    <property type="evidence" value="ECO:0007669"/>
    <property type="project" value="InterPro"/>
</dbReference>
<dbReference type="InterPro" id="IPR000847">
    <property type="entry name" value="LysR_HTH_N"/>
</dbReference>
<dbReference type="Proteomes" id="UP000070107">
    <property type="component" value="Unassembled WGS sequence"/>
</dbReference>
<dbReference type="PRINTS" id="PR00039">
    <property type="entry name" value="HTHLYSR"/>
</dbReference>
<keyword evidence="7" id="KW-1185">Reference proteome</keyword>
<comment type="similarity">
    <text evidence="1">Belongs to the LysR transcriptional regulatory family.</text>
</comment>
<dbReference type="InterPro" id="IPR036390">
    <property type="entry name" value="WH_DNA-bd_sf"/>
</dbReference>
<dbReference type="FunFam" id="1.10.10.10:FF:000001">
    <property type="entry name" value="LysR family transcriptional regulator"/>
    <property type="match status" value="1"/>
</dbReference>
<evidence type="ECO:0000256" key="3">
    <source>
        <dbReference type="ARBA" id="ARBA00023125"/>
    </source>
</evidence>
<dbReference type="SUPFAM" id="SSF46785">
    <property type="entry name" value="Winged helix' DNA-binding domain"/>
    <property type="match status" value="1"/>
</dbReference>
<gene>
    <name evidence="6" type="ORF">ATN84_17040</name>
</gene>
<dbReference type="EMBL" id="LNTU01000037">
    <property type="protein sequence ID" value="KXF75689.1"/>
    <property type="molecule type" value="Genomic_DNA"/>
</dbReference>
<evidence type="ECO:0000259" key="5">
    <source>
        <dbReference type="PROSITE" id="PS50931"/>
    </source>
</evidence>
<dbReference type="CDD" id="cd08471">
    <property type="entry name" value="PBP2_CrgA_like_2"/>
    <property type="match status" value="1"/>
</dbReference>
<keyword evidence="3" id="KW-0238">DNA-binding</keyword>